<dbReference type="Pfam" id="PF13432">
    <property type="entry name" value="TPR_16"/>
    <property type="match status" value="1"/>
</dbReference>
<dbReference type="Gene3D" id="1.25.40.10">
    <property type="entry name" value="Tetratricopeptide repeat domain"/>
    <property type="match status" value="2"/>
</dbReference>
<accession>A0A1I0ER11</accession>
<feature type="signal peptide" evidence="2">
    <location>
        <begin position="1"/>
        <end position="23"/>
    </location>
</feature>
<keyword evidence="4" id="KW-1185">Reference proteome</keyword>
<evidence type="ECO:0000313" key="3">
    <source>
        <dbReference type="EMBL" id="SET47760.1"/>
    </source>
</evidence>
<organism evidence="3 4">
    <name type="scientific">Hymenobacter actinosclerus</name>
    <dbReference type="NCBI Taxonomy" id="82805"/>
    <lineage>
        <taxon>Bacteria</taxon>
        <taxon>Pseudomonadati</taxon>
        <taxon>Bacteroidota</taxon>
        <taxon>Cytophagia</taxon>
        <taxon>Cytophagales</taxon>
        <taxon>Hymenobacteraceae</taxon>
        <taxon>Hymenobacter</taxon>
    </lineage>
</organism>
<proteinExistence type="predicted"/>
<feature type="repeat" description="TPR" evidence="1">
    <location>
        <begin position="153"/>
        <end position="186"/>
    </location>
</feature>
<dbReference type="Proteomes" id="UP000198697">
    <property type="component" value="Unassembled WGS sequence"/>
</dbReference>
<evidence type="ECO:0000256" key="2">
    <source>
        <dbReference type="SAM" id="SignalP"/>
    </source>
</evidence>
<keyword evidence="1" id="KW-0802">TPR repeat</keyword>
<dbReference type="PROSITE" id="PS50005">
    <property type="entry name" value="TPR"/>
    <property type="match status" value="2"/>
</dbReference>
<sequence length="295" mass="32662">MFSFLRQTAVALVALLAAGPLVAQTTSLPQLAAEKLCACVGEAPQPDSATARLQRCLPQALTDAAIQQGSLQAIGTVEGMQSALLKTRELATASCPPLRNAYVAQRTGQFYAPSNVAAAQQAYDTGTGLLEQQKYKEALPLFLQAIKLDRQFVKAHDHAAICYRKLQDFKKAATYYEKSLVIFPEGDLALLNMAVVQNLLEKPNAARTYFEKLRFFHPYNPEGYFGIGKMALVAGEFPAALDNLFRAHRLYTEQESPYVADSNKLIGLLYNSMKEKDQLALFRSKAQEYHFDIQE</sequence>
<feature type="chain" id="PRO_5011783996" evidence="2">
    <location>
        <begin position="24"/>
        <end position="295"/>
    </location>
</feature>
<dbReference type="SMART" id="SM00028">
    <property type="entry name" value="TPR"/>
    <property type="match status" value="4"/>
</dbReference>
<feature type="repeat" description="TPR" evidence="1">
    <location>
        <begin position="119"/>
        <end position="152"/>
    </location>
</feature>
<name>A0A1I0ER11_9BACT</name>
<keyword evidence="2" id="KW-0732">Signal</keyword>
<dbReference type="AlphaFoldDB" id="A0A1I0ER11"/>
<evidence type="ECO:0000256" key="1">
    <source>
        <dbReference type="PROSITE-ProRule" id="PRU00339"/>
    </source>
</evidence>
<reference evidence="4" key="1">
    <citation type="submission" date="2016-10" db="EMBL/GenBank/DDBJ databases">
        <authorList>
            <person name="Varghese N."/>
            <person name="Submissions S."/>
        </authorList>
    </citation>
    <scope>NUCLEOTIDE SEQUENCE [LARGE SCALE GENOMIC DNA]</scope>
    <source>
        <strain evidence="4">DSM 15310</strain>
    </source>
</reference>
<dbReference type="InterPro" id="IPR011990">
    <property type="entry name" value="TPR-like_helical_dom_sf"/>
</dbReference>
<protein>
    <submittedName>
        <fullName evidence="3">Flp pilus assembly protein TadD, contains TPR repeats</fullName>
    </submittedName>
</protein>
<dbReference type="InterPro" id="IPR019734">
    <property type="entry name" value="TPR_rpt"/>
</dbReference>
<gene>
    <name evidence="3" type="ORF">SAMN04487998_1957</name>
</gene>
<dbReference type="STRING" id="82805.SAMN04487998_1957"/>
<dbReference type="EMBL" id="FOHS01000002">
    <property type="protein sequence ID" value="SET47760.1"/>
    <property type="molecule type" value="Genomic_DNA"/>
</dbReference>
<dbReference type="SUPFAM" id="SSF48452">
    <property type="entry name" value="TPR-like"/>
    <property type="match status" value="1"/>
</dbReference>
<evidence type="ECO:0000313" key="4">
    <source>
        <dbReference type="Proteomes" id="UP000198697"/>
    </source>
</evidence>